<dbReference type="InterPro" id="IPR050309">
    <property type="entry name" value="Type-B_Carboxylest/Lipase"/>
</dbReference>
<gene>
    <name evidence="3" type="ORF">SLS63_010658</name>
</gene>
<comment type="caution">
    <text evidence="3">The sequence shown here is derived from an EMBL/GenBank/DDBJ whole genome shotgun (WGS) entry which is preliminary data.</text>
</comment>
<dbReference type="SUPFAM" id="SSF53474">
    <property type="entry name" value="alpha/beta-Hydrolases"/>
    <property type="match status" value="1"/>
</dbReference>
<keyword evidence="4" id="KW-1185">Reference proteome</keyword>
<organism evidence="3 4">
    <name type="scientific">Diaporthe eres</name>
    <name type="common">Phomopsis oblonga</name>
    <dbReference type="NCBI Taxonomy" id="83184"/>
    <lineage>
        <taxon>Eukaryota</taxon>
        <taxon>Fungi</taxon>
        <taxon>Dikarya</taxon>
        <taxon>Ascomycota</taxon>
        <taxon>Pezizomycotina</taxon>
        <taxon>Sordariomycetes</taxon>
        <taxon>Sordariomycetidae</taxon>
        <taxon>Diaporthales</taxon>
        <taxon>Diaporthaceae</taxon>
        <taxon>Diaporthe</taxon>
        <taxon>Diaporthe eres species complex</taxon>
    </lineage>
</organism>
<evidence type="ECO:0000313" key="4">
    <source>
        <dbReference type="Proteomes" id="UP001430848"/>
    </source>
</evidence>
<dbReference type="Proteomes" id="UP001430848">
    <property type="component" value="Unassembled WGS sequence"/>
</dbReference>
<proteinExistence type="predicted"/>
<sequence length="570" mass="62099">MAGIARHNLGLALGAAAITARVEAALYDKVIQTSLGPVQGYQYFTNQTELEAYFGVSSSNVANFLGIPFAASTAYQNRWKAPQPRAPWNETLVADTWGAPCPSRGVAGYSEDCLNLNVWTSANSSTDKLPVIVWNQGSDETSDNAWWYGGGMALQHDIIVVTFNRRDDAFGFLAHPDLNAESLAENGHNSSGNWGILDHKAALEWVQSNIANFGGDPDRVTIMGQSFGSSQVYHAVNSALFKGLFVGAISQSGIHYPTNPWINGLATSYVNMSRALEHGVNYTTNHNATSIAELRSESVSVEALLEGSQDRVGTDDMWWVTAVSAGYPLIFKPVLDDYVLPEKYMDQLLQGPANDVPLITGGTHDENGASPTNSYEASYVDEVCALKWANLSSQYFNLYPTGNTTTSANAAWNLATLDLGTVSQWMYATGRVVRSNATAPMWTYLWDHAPPGQEQGAFHQSEIMYVLNALYANSDAYPFVDDDFYIQSMVSAYWANFVKTGNPNYGDSYGSSSNSSLPYWAPNTAETRTMFNIGDSFRNISLAGNETIGSATADAKVSLIQQYYAQQSAF</sequence>
<dbReference type="Gene3D" id="3.40.50.1820">
    <property type="entry name" value="alpha/beta hydrolase"/>
    <property type="match status" value="1"/>
</dbReference>
<keyword evidence="1" id="KW-0732">Signal</keyword>
<evidence type="ECO:0000256" key="1">
    <source>
        <dbReference type="SAM" id="SignalP"/>
    </source>
</evidence>
<feature type="signal peptide" evidence="1">
    <location>
        <begin position="1"/>
        <end position="24"/>
    </location>
</feature>
<protein>
    <recommendedName>
        <fullName evidence="2">Carboxylesterase type B domain-containing protein</fullName>
    </recommendedName>
</protein>
<dbReference type="InterPro" id="IPR002018">
    <property type="entry name" value="CarbesteraseB"/>
</dbReference>
<evidence type="ECO:0000313" key="3">
    <source>
        <dbReference type="EMBL" id="KAK7717803.1"/>
    </source>
</evidence>
<feature type="domain" description="Carboxylesterase type B" evidence="2">
    <location>
        <begin position="28"/>
        <end position="538"/>
    </location>
</feature>
<dbReference type="PANTHER" id="PTHR11559">
    <property type="entry name" value="CARBOXYLESTERASE"/>
    <property type="match status" value="1"/>
</dbReference>
<feature type="chain" id="PRO_5045908890" description="Carboxylesterase type B domain-containing protein" evidence="1">
    <location>
        <begin position="25"/>
        <end position="570"/>
    </location>
</feature>
<reference evidence="3 4" key="1">
    <citation type="submission" date="2024-02" db="EMBL/GenBank/DDBJ databases">
        <title>De novo assembly and annotation of 12 fungi associated with fruit tree decline syndrome in Ontario, Canada.</title>
        <authorList>
            <person name="Sulman M."/>
            <person name="Ellouze W."/>
            <person name="Ilyukhin E."/>
        </authorList>
    </citation>
    <scope>NUCLEOTIDE SEQUENCE [LARGE SCALE GENOMIC DNA]</scope>
    <source>
        <strain evidence="3 4">M169</strain>
    </source>
</reference>
<accession>A0ABR1NW74</accession>
<dbReference type="InterPro" id="IPR029058">
    <property type="entry name" value="AB_hydrolase_fold"/>
</dbReference>
<dbReference type="Pfam" id="PF00135">
    <property type="entry name" value="COesterase"/>
    <property type="match status" value="1"/>
</dbReference>
<evidence type="ECO:0000259" key="2">
    <source>
        <dbReference type="Pfam" id="PF00135"/>
    </source>
</evidence>
<name>A0ABR1NW74_DIAER</name>
<dbReference type="EMBL" id="JAKNSF020000091">
    <property type="protein sequence ID" value="KAK7717803.1"/>
    <property type="molecule type" value="Genomic_DNA"/>
</dbReference>